<feature type="domain" description="CobW/HypB/UreG nucleotide-binding" evidence="1">
    <location>
        <begin position="6"/>
        <end position="83"/>
    </location>
</feature>
<dbReference type="InterPro" id="IPR003495">
    <property type="entry name" value="CobW/HypB/UreG_nucleotide-bd"/>
</dbReference>
<proteinExistence type="predicted"/>
<evidence type="ECO:0000259" key="1">
    <source>
        <dbReference type="Pfam" id="PF02492"/>
    </source>
</evidence>
<protein>
    <recommendedName>
        <fullName evidence="1">CobW/HypB/UreG nucleotide-binding domain-containing protein</fullName>
    </recommendedName>
</protein>
<accession>A0ABR7YNU2</accession>
<dbReference type="InterPro" id="IPR051316">
    <property type="entry name" value="Zinc-reg_GTPase_activator"/>
</dbReference>
<sequence>MASNLDIRYAIIENEIGEINVDGMLVSKNYDQLIDLQNGCLCCTLNDDLYGALEILHGQADGFDELIIECTGLALPAPLSWTEQISGKAP</sequence>
<reference evidence="2 3" key="1">
    <citation type="submission" date="2020-08" db="EMBL/GenBank/DDBJ databases">
        <title>Sphingobacterium sp. DN00404 isolated from aquaculture water.</title>
        <authorList>
            <person name="Zhang M."/>
        </authorList>
    </citation>
    <scope>NUCLEOTIDE SEQUENCE [LARGE SCALE GENOMIC DNA]</scope>
    <source>
        <strain evidence="2 3">DN00404</strain>
    </source>
</reference>
<dbReference type="PANTHER" id="PTHR13748:SF62">
    <property type="entry name" value="COBW DOMAIN-CONTAINING PROTEIN"/>
    <property type="match status" value="1"/>
</dbReference>
<dbReference type="Pfam" id="PF02492">
    <property type="entry name" value="cobW"/>
    <property type="match status" value="1"/>
</dbReference>
<keyword evidence="3" id="KW-1185">Reference proteome</keyword>
<dbReference type="PANTHER" id="PTHR13748">
    <property type="entry name" value="COBW-RELATED"/>
    <property type="match status" value="1"/>
</dbReference>
<name>A0ABR7YNU2_9SPHI</name>
<evidence type="ECO:0000313" key="2">
    <source>
        <dbReference type="EMBL" id="MBD1433004.1"/>
    </source>
</evidence>
<gene>
    <name evidence="2" type="ORF">H8B06_09220</name>
</gene>
<dbReference type="RefSeq" id="WP_190993975.1">
    <property type="nucleotide sequence ID" value="NZ_JACOIK010000005.1"/>
</dbReference>
<dbReference type="InterPro" id="IPR027417">
    <property type="entry name" value="P-loop_NTPase"/>
</dbReference>
<dbReference type="Gene3D" id="3.40.50.300">
    <property type="entry name" value="P-loop containing nucleotide triphosphate hydrolases"/>
    <property type="match status" value="1"/>
</dbReference>
<organism evidence="2 3">
    <name type="scientific">Sphingobacterium micropteri</name>
    <dbReference type="NCBI Taxonomy" id="2763501"/>
    <lineage>
        <taxon>Bacteria</taxon>
        <taxon>Pseudomonadati</taxon>
        <taxon>Bacteroidota</taxon>
        <taxon>Sphingobacteriia</taxon>
        <taxon>Sphingobacteriales</taxon>
        <taxon>Sphingobacteriaceae</taxon>
        <taxon>Sphingobacterium</taxon>
    </lineage>
</organism>
<dbReference type="Proteomes" id="UP000602759">
    <property type="component" value="Unassembled WGS sequence"/>
</dbReference>
<dbReference type="SUPFAM" id="SSF52540">
    <property type="entry name" value="P-loop containing nucleoside triphosphate hydrolases"/>
    <property type="match status" value="1"/>
</dbReference>
<dbReference type="EMBL" id="JACOIK010000005">
    <property type="protein sequence ID" value="MBD1433004.1"/>
    <property type="molecule type" value="Genomic_DNA"/>
</dbReference>
<comment type="caution">
    <text evidence="2">The sequence shown here is derived from an EMBL/GenBank/DDBJ whole genome shotgun (WGS) entry which is preliminary data.</text>
</comment>
<evidence type="ECO:0000313" key="3">
    <source>
        <dbReference type="Proteomes" id="UP000602759"/>
    </source>
</evidence>